<dbReference type="AlphaFoldDB" id="A0A4Y9YSZ9"/>
<feature type="region of interest" description="Disordered" evidence="1">
    <location>
        <begin position="106"/>
        <end position="263"/>
    </location>
</feature>
<feature type="compositionally biased region" description="Basic and acidic residues" evidence="1">
    <location>
        <begin position="151"/>
        <end position="169"/>
    </location>
</feature>
<reference evidence="2 3" key="1">
    <citation type="submission" date="2019-02" db="EMBL/GenBank/DDBJ databases">
        <title>Genome sequencing of the rare red list fungi Dentipellis fragilis.</title>
        <authorList>
            <person name="Buettner E."/>
            <person name="Kellner H."/>
        </authorList>
    </citation>
    <scope>NUCLEOTIDE SEQUENCE [LARGE SCALE GENOMIC DNA]</scope>
    <source>
        <strain evidence="2 3">DSM 105465</strain>
    </source>
</reference>
<feature type="compositionally biased region" description="Polar residues" evidence="1">
    <location>
        <begin position="223"/>
        <end position="237"/>
    </location>
</feature>
<accession>A0A4Y9YSZ9</accession>
<evidence type="ECO:0000256" key="1">
    <source>
        <dbReference type="SAM" id="MobiDB-lite"/>
    </source>
</evidence>
<dbReference type="EMBL" id="SEOQ01000341">
    <property type="protein sequence ID" value="TFY65302.1"/>
    <property type="molecule type" value="Genomic_DNA"/>
</dbReference>
<organism evidence="2 3">
    <name type="scientific">Dentipellis fragilis</name>
    <dbReference type="NCBI Taxonomy" id="205917"/>
    <lineage>
        <taxon>Eukaryota</taxon>
        <taxon>Fungi</taxon>
        <taxon>Dikarya</taxon>
        <taxon>Basidiomycota</taxon>
        <taxon>Agaricomycotina</taxon>
        <taxon>Agaricomycetes</taxon>
        <taxon>Russulales</taxon>
        <taxon>Hericiaceae</taxon>
        <taxon>Dentipellis</taxon>
    </lineage>
</organism>
<sequence length="263" mass="28049">MAGGISSTTLNLRFMQNAQRVAATPNTASTAAAEKAQAKDESQWEVSAELKEAWGIGSRARDSSEPAVTHESSYLPFLWSANDTTDGLPAAATGVNLPIKGRRTWDKRGREIMPEDDVPEAPPADASRSDPPRKLKSISGSGYASVPTARAGKDTGRDRDRDRDRDKPKSPKKAQKPVRELIREDASRPGRDLRAQLRAPAPAAENGFLKPAGVDEAPAAKPKTTSPTENAAASTQDSLKRALDAGGADGEAKKRKTKKKGSE</sequence>
<proteinExistence type="predicted"/>
<evidence type="ECO:0000313" key="3">
    <source>
        <dbReference type="Proteomes" id="UP000298327"/>
    </source>
</evidence>
<dbReference type="Proteomes" id="UP000298327">
    <property type="component" value="Unassembled WGS sequence"/>
</dbReference>
<evidence type="ECO:0000313" key="2">
    <source>
        <dbReference type="EMBL" id="TFY65302.1"/>
    </source>
</evidence>
<comment type="caution">
    <text evidence="2">The sequence shown here is derived from an EMBL/GenBank/DDBJ whole genome shotgun (WGS) entry which is preliminary data.</text>
</comment>
<name>A0A4Y9YSZ9_9AGAM</name>
<protein>
    <submittedName>
        <fullName evidence="2">Uncharacterized protein</fullName>
    </submittedName>
</protein>
<feature type="compositionally biased region" description="Basic and acidic residues" evidence="1">
    <location>
        <begin position="177"/>
        <end position="195"/>
    </location>
</feature>
<dbReference type="OrthoDB" id="3251271at2759"/>
<feature type="compositionally biased region" description="Basic residues" evidence="1">
    <location>
        <begin position="253"/>
        <end position="263"/>
    </location>
</feature>
<gene>
    <name evidence="2" type="ORF">EVG20_g5642</name>
</gene>
<keyword evidence="3" id="KW-1185">Reference proteome</keyword>